<evidence type="ECO:0000256" key="4">
    <source>
        <dbReference type="ARBA" id="ARBA00023172"/>
    </source>
</evidence>
<dbReference type="InterPro" id="IPR010998">
    <property type="entry name" value="Integrase_recombinase_N"/>
</dbReference>
<evidence type="ECO:0000313" key="8">
    <source>
        <dbReference type="EMBL" id="RVT50550.1"/>
    </source>
</evidence>
<dbReference type="PANTHER" id="PTHR30349">
    <property type="entry name" value="PHAGE INTEGRASE-RELATED"/>
    <property type="match status" value="1"/>
</dbReference>
<evidence type="ECO:0000256" key="1">
    <source>
        <dbReference type="ARBA" id="ARBA00008857"/>
    </source>
</evidence>
<dbReference type="RefSeq" id="WP_128199374.1">
    <property type="nucleotide sequence ID" value="NZ_SACT01000005.1"/>
</dbReference>
<evidence type="ECO:0000256" key="3">
    <source>
        <dbReference type="ARBA" id="ARBA00023125"/>
    </source>
</evidence>
<keyword evidence="3 5" id="KW-0238">DNA-binding</keyword>
<dbReference type="EMBL" id="SACT01000005">
    <property type="protein sequence ID" value="RVT50550.1"/>
    <property type="molecule type" value="Genomic_DNA"/>
</dbReference>
<dbReference type="Proteomes" id="UP000288178">
    <property type="component" value="Unassembled WGS sequence"/>
</dbReference>
<accession>A0A437JTR6</accession>
<dbReference type="GO" id="GO:0015074">
    <property type="term" value="P:DNA integration"/>
    <property type="evidence" value="ECO:0007669"/>
    <property type="project" value="UniProtKB-KW"/>
</dbReference>
<dbReference type="PROSITE" id="PS51900">
    <property type="entry name" value="CB"/>
    <property type="match status" value="1"/>
</dbReference>
<dbReference type="InterPro" id="IPR044068">
    <property type="entry name" value="CB"/>
</dbReference>
<sequence length="396" mass="44576">MVQIVRKASLPSPADLPEPLAQLAAQALATSLREPRPAGFPLLFTKQWQLIEPAVAFLHEHAIQRAHTADTLRTYTEILYDWFDTLEQNDIPWHKADAVDLVAYRNRMMSQPSPHTGRAYRTTTINHRVRGVLRFYAWAVRAHWLSESALADKTRDFAVSRRYSPIRTRYAADTERSIFVLRQYEPLPRPLVSGQARELLAYLAPPYDLMARWQLYTGLRISELLRLGVDDINGRPTPLTAHHTIEITRKGRKPGYVIAPASLLDETDGYISGLRFAWLKRARRRGRAAHHPALFVNARGAPVSKNAYQRAVSRAGLACGFKATTHLLRATFACMLLARLEYLASEGAKVNPLLVVKILLGHEHIETTDRYLRAVAVDACVLKDVLDTLLAGSAEP</sequence>
<dbReference type="Gene3D" id="1.10.443.10">
    <property type="entry name" value="Intergrase catalytic core"/>
    <property type="match status" value="1"/>
</dbReference>
<dbReference type="GO" id="GO:0006310">
    <property type="term" value="P:DNA recombination"/>
    <property type="evidence" value="ECO:0007669"/>
    <property type="project" value="UniProtKB-KW"/>
</dbReference>
<evidence type="ECO:0000256" key="2">
    <source>
        <dbReference type="ARBA" id="ARBA00022908"/>
    </source>
</evidence>
<evidence type="ECO:0000256" key="5">
    <source>
        <dbReference type="PROSITE-ProRule" id="PRU01248"/>
    </source>
</evidence>
<protein>
    <submittedName>
        <fullName evidence="8">Transposase</fullName>
    </submittedName>
</protein>
<dbReference type="Pfam" id="PF02899">
    <property type="entry name" value="Phage_int_SAM_1"/>
    <property type="match status" value="1"/>
</dbReference>
<dbReference type="InterPro" id="IPR002104">
    <property type="entry name" value="Integrase_catalytic"/>
</dbReference>
<comment type="caution">
    <text evidence="8">The sequence shown here is derived from an EMBL/GenBank/DDBJ whole genome shotgun (WGS) entry which is preliminary data.</text>
</comment>
<dbReference type="InterPro" id="IPR050090">
    <property type="entry name" value="Tyrosine_recombinase_XerCD"/>
</dbReference>
<keyword evidence="9" id="KW-1185">Reference proteome</keyword>
<evidence type="ECO:0000259" key="6">
    <source>
        <dbReference type="PROSITE" id="PS51898"/>
    </source>
</evidence>
<feature type="domain" description="Tyr recombinase" evidence="6">
    <location>
        <begin position="186"/>
        <end position="387"/>
    </location>
</feature>
<evidence type="ECO:0000259" key="7">
    <source>
        <dbReference type="PROSITE" id="PS51900"/>
    </source>
</evidence>
<dbReference type="SUPFAM" id="SSF56349">
    <property type="entry name" value="DNA breaking-rejoining enzymes"/>
    <property type="match status" value="1"/>
</dbReference>
<dbReference type="Gene3D" id="1.10.150.130">
    <property type="match status" value="1"/>
</dbReference>
<keyword evidence="2" id="KW-0229">DNA integration</keyword>
<feature type="domain" description="Core-binding (CB)" evidence="7">
    <location>
        <begin position="48"/>
        <end position="140"/>
    </location>
</feature>
<dbReference type="PANTHER" id="PTHR30349:SF64">
    <property type="entry name" value="PROPHAGE INTEGRASE INTD-RELATED"/>
    <property type="match status" value="1"/>
</dbReference>
<dbReference type="CDD" id="cd00397">
    <property type="entry name" value="DNA_BRE_C"/>
    <property type="match status" value="1"/>
</dbReference>
<dbReference type="Pfam" id="PF00589">
    <property type="entry name" value="Phage_integrase"/>
    <property type="match status" value="1"/>
</dbReference>
<dbReference type="GO" id="GO:0003677">
    <property type="term" value="F:DNA binding"/>
    <property type="evidence" value="ECO:0007669"/>
    <property type="project" value="UniProtKB-UniRule"/>
</dbReference>
<keyword evidence="4" id="KW-0233">DNA recombination</keyword>
<gene>
    <name evidence="8" type="ORF">ENE75_16275</name>
</gene>
<name>A0A437JTR6_9BURK</name>
<dbReference type="OrthoDB" id="9146993at2"/>
<dbReference type="AlphaFoldDB" id="A0A437JTR6"/>
<proteinExistence type="inferred from homology"/>
<evidence type="ECO:0000313" key="9">
    <source>
        <dbReference type="Proteomes" id="UP000288178"/>
    </source>
</evidence>
<organism evidence="8 9">
    <name type="scientific">Rubrivivax albus</name>
    <dbReference type="NCBI Taxonomy" id="2499835"/>
    <lineage>
        <taxon>Bacteria</taxon>
        <taxon>Pseudomonadati</taxon>
        <taxon>Pseudomonadota</taxon>
        <taxon>Betaproteobacteria</taxon>
        <taxon>Burkholderiales</taxon>
        <taxon>Sphaerotilaceae</taxon>
        <taxon>Rubrivivax</taxon>
    </lineage>
</organism>
<dbReference type="PROSITE" id="PS51898">
    <property type="entry name" value="TYR_RECOMBINASE"/>
    <property type="match status" value="1"/>
</dbReference>
<reference evidence="8 9" key="1">
    <citation type="submission" date="2019-01" db="EMBL/GenBank/DDBJ databases">
        <authorList>
            <person name="Chen W.-M."/>
        </authorList>
    </citation>
    <scope>NUCLEOTIDE SEQUENCE [LARGE SCALE GENOMIC DNA]</scope>
    <source>
        <strain evidence="8 9">ICH-3</strain>
    </source>
</reference>
<dbReference type="InterPro" id="IPR004107">
    <property type="entry name" value="Integrase_SAM-like_N"/>
</dbReference>
<comment type="similarity">
    <text evidence="1">Belongs to the 'phage' integrase family.</text>
</comment>
<dbReference type="InterPro" id="IPR013762">
    <property type="entry name" value="Integrase-like_cat_sf"/>
</dbReference>
<dbReference type="InterPro" id="IPR011010">
    <property type="entry name" value="DNA_brk_join_enz"/>
</dbReference>